<reference evidence="1 2" key="1">
    <citation type="submission" date="2018-10" db="EMBL/GenBank/DDBJ databases">
        <title>Draft genome sequence of Aquitalea MWU14-2217 isolated from a wild cranberry bog in Provincetown, Massachusetts.</title>
        <authorList>
            <person name="Ebadzadsahrai G."/>
            <person name="Soby S."/>
        </authorList>
    </citation>
    <scope>NUCLEOTIDE SEQUENCE [LARGE SCALE GENOMIC DNA]</scope>
    <source>
        <strain evidence="1 2">MWU14-2217</strain>
    </source>
</reference>
<proteinExistence type="predicted"/>
<organism evidence="1 2">
    <name type="scientific">Aquitalea palustris</name>
    <dbReference type="NCBI Taxonomy" id="2480983"/>
    <lineage>
        <taxon>Bacteria</taxon>
        <taxon>Pseudomonadati</taxon>
        <taxon>Pseudomonadota</taxon>
        <taxon>Betaproteobacteria</taxon>
        <taxon>Neisseriales</taxon>
        <taxon>Chromobacteriaceae</taxon>
        <taxon>Aquitalea</taxon>
    </lineage>
</organism>
<evidence type="ECO:0008006" key="3">
    <source>
        <dbReference type="Google" id="ProtNLM"/>
    </source>
</evidence>
<accession>A0A454JL84</accession>
<dbReference type="Proteomes" id="UP000274139">
    <property type="component" value="Unassembled WGS sequence"/>
</dbReference>
<dbReference type="AlphaFoldDB" id="A0A454JL84"/>
<name>A0A454JL84_9NEIS</name>
<evidence type="ECO:0000313" key="2">
    <source>
        <dbReference type="Proteomes" id="UP000274139"/>
    </source>
</evidence>
<gene>
    <name evidence="1" type="ORF">EAY64_05390</name>
</gene>
<keyword evidence="2" id="KW-1185">Reference proteome</keyword>
<comment type="caution">
    <text evidence="1">The sequence shown here is derived from an EMBL/GenBank/DDBJ whole genome shotgun (WGS) entry which is preliminary data.</text>
</comment>
<dbReference type="EMBL" id="RFAR01000018">
    <property type="protein sequence ID" value="RMD00158.1"/>
    <property type="molecule type" value="Genomic_DNA"/>
</dbReference>
<sequence>MKRYSASKEINVLVHQLLRNGWHFRQGGLHGKLYTPNYLSCLTVPSTPSDQRAFLNFRQAVRRLKLTRNTPWSRKYSK</sequence>
<evidence type="ECO:0000313" key="1">
    <source>
        <dbReference type="EMBL" id="RMD00158.1"/>
    </source>
</evidence>
<protein>
    <recommendedName>
        <fullName evidence="3">Type II toxin-antitoxin system HicA family toxin</fullName>
    </recommendedName>
</protein>